<evidence type="ECO:0000256" key="2">
    <source>
        <dbReference type="ARBA" id="ARBA00009865"/>
    </source>
</evidence>
<evidence type="ECO:0000256" key="5">
    <source>
        <dbReference type="PIRSR" id="PIRSR606710-2"/>
    </source>
</evidence>
<comment type="pathway">
    <text evidence="1">Glycan metabolism; L-arabinan degradation.</text>
</comment>
<keyword evidence="6" id="KW-0732">Signal</keyword>
<dbReference type="Proteomes" id="UP000614996">
    <property type="component" value="Unassembled WGS sequence"/>
</dbReference>
<dbReference type="PROSITE" id="PS51318">
    <property type="entry name" value="TAT"/>
    <property type="match status" value="1"/>
</dbReference>
<evidence type="ECO:0000256" key="3">
    <source>
        <dbReference type="ARBA" id="ARBA00022801"/>
    </source>
</evidence>
<comment type="caution">
    <text evidence="8">The sequence shown here is derived from an EMBL/GenBank/DDBJ whole genome shotgun (WGS) entry which is preliminary data.</text>
</comment>
<dbReference type="EMBL" id="BOPO01000133">
    <property type="protein sequence ID" value="GIL31340.1"/>
    <property type="molecule type" value="Genomic_DNA"/>
</dbReference>
<sequence>MTPISRRNLLVLGGLGGAGVMLRAGAATAATRAAVRSHDAPAGTWVGAGDLEHVYDASVPGAPKYLNDHTVIRAQDGSWHLFGIIGDAAPPGRFPDGAKEIHFAHATAPALHGPWTTLPDALTADPDYFGEVHLWAPHVVYHDGTYHMFYAAGGVDDSAINLATSTDLTTWSRVPTGPLFRGLVARDPYVVRIGEQWVMYYCELAAWHSHHIVACRTSTDLRNWSAPRTVFTDAATDDVSASVTESPFVLQRGDSWYLFIGPRNGYVGTDVFVSTDPFAFAPGEDAGHVPTHAAEVVDDGDDWWVTGAGSFEHGIYLAPLRWRSTPPVWQGPANPAVALDATGTLTLFALSRNDSSMIVRQQTDAGWTDWAPFGPAADAVPALGRNADGRLEAFAVVAGTLRHRRQRADGSWLGWVDLGIPAGSVPALDQHADGRLAAFLLDPAGTGISTLSQTTPGGDWGAANTFGGPAGAPPVVAANADGRLEVVALGPDAAYLAHRWQNTPNGDWSDWDATLGPTPAGSAPSIARGVDGRLTVFALAPVGVGVNARTQTTPSGGWGDWGGFGSWSDASPTVAASADGRLEAFLMPPGGAILTHRWQNGDGSWSAAEQFGTGDFAGAPGLGSDVAGRLHLFVVTPNGVVRSRAQLAPSSGWGDWQTLPGPAVAVRPTNSPT</sequence>
<protein>
    <recommendedName>
        <fullName evidence="7">PLL-like beta propeller domain-containing protein</fullName>
    </recommendedName>
</protein>
<dbReference type="AlphaFoldDB" id="A0A8J4AKX0"/>
<dbReference type="PANTHER" id="PTHR43301:SF3">
    <property type="entry name" value="ARABINAN ENDO-1,5-ALPHA-L-ARABINOSIDASE A-RELATED"/>
    <property type="match status" value="1"/>
</dbReference>
<gene>
    <name evidence="8" type="ORF">NUM_65940</name>
</gene>
<evidence type="ECO:0000313" key="8">
    <source>
        <dbReference type="EMBL" id="GIL31340.1"/>
    </source>
</evidence>
<evidence type="ECO:0000256" key="4">
    <source>
        <dbReference type="ARBA" id="ARBA00023295"/>
    </source>
</evidence>
<dbReference type="Pfam" id="PF26607">
    <property type="entry name" value="DUF8189"/>
    <property type="match status" value="1"/>
</dbReference>
<reference evidence="9" key="1">
    <citation type="journal article" date="2021" name="Int. J. Syst. Evol. Microbiol.">
        <title>Actinocatenispora comari sp. nov., an endophytic actinomycete isolated from aerial parts of Comarum salesowianum.</title>
        <authorList>
            <person name="Oyunbileg N."/>
            <person name="Iizaka Y."/>
            <person name="Hamada M."/>
            <person name="Davaapurev B.O."/>
            <person name="Fukumoto A."/>
            <person name="Tsetseg B."/>
            <person name="Kato F."/>
            <person name="Tamura T."/>
            <person name="Batkhuu J."/>
            <person name="Anzai Y."/>
        </authorList>
    </citation>
    <scope>NUCLEOTIDE SEQUENCE [LARGE SCALE GENOMIC DNA]</scope>
    <source>
        <strain evidence="9">NUM-2625</strain>
    </source>
</reference>
<evidence type="ECO:0000256" key="1">
    <source>
        <dbReference type="ARBA" id="ARBA00004834"/>
    </source>
</evidence>
<dbReference type="Gene3D" id="2.120.10.70">
    <property type="entry name" value="Fucose-specific lectin"/>
    <property type="match status" value="1"/>
</dbReference>
<dbReference type="RefSeq" id="WP_207128907.1">
    <property type="nucleotide sequence ID" value="NZ_BOPO01000133.1"/>
</dbReference>
<dbReference type="PANTHER" id="PTHR43301">
    <property type="entry name" value="ARABINAN ENDO-1,5-ALPHA-L-ARABINOSIDASE"/>
    <property type="match status" value="1"/>
</dbReference>
<dbReference type="SUPFAM" id="SSF75005">
    <property type="entry name" value="Arabinanase/levansucrase/invertase"/>
    <property type="match status" value="1"/>
</dbReference>
<dbReference type="SUPFAM" id="SSF89372">
    <property type="entry name" value="Fucose-specific lectin"/>
    <property type="match status" value="1"/>
</dbReference>
<evidence type="ECO:0000256" key="6">
    <source>
        <dbReference type="SAM" id="SignalP"/>
    </source>
</evidence>
<dbReference type="InterPro" id="IPR050727">
    <property type="entry name" value="GH43_arabinanases"/>
</dbReference>
<feature type="signal peptide" evidence="6">
    <location>
        <begin position="1"/>
        <end position="29"/>
    </location>
</feature>
<evidence type="ECO:0000313" key="9">
    <source>
        <dbReference type="Proteomes" id="UP000614996"/>
    </source>
</evidence>
<keyword evidence="3" id="KW-0378">Hydrolase</keyword>
<organism evidence="8 9">
    <name type="scientific">Actinocatenispora comari</name>
    <dbReference type="NCBI Taxonomy" id="2807577"/>
    <lineage>
        <taxon>Bacteria</taxon>
        <taxon>Bacillati</taxon>
        <taxon>Actinomycetota</taxon>
        <taxon>Actinomycetes</taxon>
        <taxon>Micromonosporales</taxon>
        <taxon>Micromonosporaceae</taxon>
        <taxon>Actinocatenispora</taxon>
    </lineage>
</organism>
<dbReference type="InterPro" id="IPR006311">
    <property type="entry name" value="TAT_signal"/>
</dbReference>
<proteinExistence type="inferred from homology"/>
<comment type="similarity">
    <text evidence="2">Belongs to the glycosyl hydrolase 43 family.</text>
</comment>
<name>A0A8J4AKX0_9ACTN</name>
<dbReference type="InterPro" id="IPR006710">
    <property type="entry name" value="Glyco_hydro_43"/>
</dbReference>
<dbReference type="InterPro" id="IPR023296">
    <property type="entry name" value="Glyco_hydro_beta-prop_sf"/>
</dbReference>
<dbReference type="GO" id="GO:0005975">
    <property type="term" value="P:carbohydrate metabolic process"/>
    <property type="evidence" value="ECO:0007669"/>
    <property type="project" value="InterPro"/>
</dbReference>
<evidence type="ECO:0000259" key="7">
    <source>
        <dbReference type="Pfam" id="PF26607"/>
    </source>
</evidence>
<keyword evidence="9" id="KW-1185">Reference proteome</keyword>
<dbReference type="Pfam" id="PF04616">
    <property type="entry name" value="Glyco_hydro_43"/>
    <property type="match status" value="1"/>
</dbReference>
<feature type="chain" id="PRO_5035177069" description="PLL-like beta propeller domain-containing protein" evidence="6">
    <location>
        <begin position="30"/>
        <end position="673"/>
    </location>
</feature>
<dbReference type="InterPro" id="IPR058502">
    <property type="entry name" value="PLL-like_beta-prop"/>
</dbReference>
<dbReference type="GO" id="GO:0004553">
    <property type="term" value="F:hydrolase activity, hydrolyzing O-glycosyl compounds"/>
    <property type="evidence" value="ECO:0007669"/>
    <property type="project" value="InterPro"/>
</dbReference>
<keyword evidence="4" id="KW-0326">Glycosidase</keyword>
<feature type="domain" description="PLL-like beta propeller" evidence="7">
    <location>
        <begin position="337"/>
        <end position="662"/>
    </location>
</feature>
<feature type="site" description="Important for catalytic activity, responsible for pKa modulation of the active site Glu and correct orientation of both the proton donor and substrate" evidence="5">
    <location>
        <position position="187"/>
    </location>
</feature>
<accession>A0A8J4AKX0</accession>
<dbReference type="CDD" id="cd22954">
    <property type="entry name" value="PLL_lectin"/>
    <property type="match status" value="1"/>
</dbReference>
<dbReference type="Gene3D" id="2.115.10.20">
    <property type="entry name" value="Glycosyl hydrolase domain, family 43"/>
    <property type="match status" value="1"/>
</dbReference>